<feature type="compositionally biased region" description="Basic residues" evidence="1">
    <location>
        <begin position="98"/>
        <end position="107"/>
    </location>
</feature>
<dbReference type="AlphaFoldDB" id="A0A0D2K8U3"/>
<dbReference type="Proteomes" id="UP000054498">
    <property type="component" value="Unassembled WGS sequence"/>
</dbReference>
<evidence type="ECO:0000313" key="2">
    <source>
        <dbReference type="EMBL" id="KIY92528.1"/>
    </source>
</evidence>
<protein>
    <submittedName>
        <fullName evidence="2">Uncharacterized protein</fullName>
    </submittedName>
</protein>
<dbReference type="EMBL" id="KK105541">
    <property type="protein sequence ID" value="KIY92528.1"/>
    <property type="molecule type" value="Genomic_DNA"/>
</dbReference>
<feature type="compositionally biased region" description="Pro residues" evidence="1">
    <location>
        <begin position="84"/>
        <end position="96"/>
    </location>
</feature>
<feature type="region of interest" description="Disordered" evidence="1">
    <location>
        <begin position="83"/>
        <end position="107"/>
    </location>
</feature>
<reference evidence="2 3" key="1">
    <citation type="journal article" date="2013" name="BMC Genomics">
        <title>Reconstruction of the lipid metabolism for the microalga Monoraphidium neglectum from its genome sequence reveals characteristics suitable for biofuel production.</title>
        <authorList>
            <person name="Bogen C."/>
            <person name="Al-Dilaimi A."/>
            <person name="Albersmeier A."/>
            <person name="Wichmann J."/>
            <person name="Grundmann M."/>
            <person name="Rupp O."/>
            <person name="Lauersen K.J."/>
            <person name="Blifernez-Klassen O."/>
            <person name="Kalinowski J."/>
            <person name="Goesmann A."/>
            <person name="Mussgnug J.H."/>
            <person name="Kruse O."/>
        </authorList>
    </citation>
    <scope>NUCLEOTIDE SEQUENCE [LARGE SCALE GENOMIC DNA]</scope>
    <source>
        <strain evidence="2 3">SAG 48.87</strain>
    </source>
</reference>
<dbReference type="KEGG" id="mng:MNEG_15436"/>
<keyword evidence="3" id="KW-1185">Reference proteome</keyword>
<proteinExistence type="predicted"/>
<gene>
    <name evidence="2" type="ORF">MNEG_15436</name>
</gene>
<dbReference type="RefSeq" id="XP_013891548.1">
    <property type="nucleotide sequence ID" value="XM_014036094.1"/>
</dbReference>
<organism evidence="2 3">
    <name type="scientific">Monoraphidium neglectum</name>
    <dbReference type="NCBI Taxonomy" id="145388"/>
    <lineage>
        <taxon>Eukaryota</taxon>
        <taxon>Viridiplantae</taxon>
        <taxon>Chlorophyta</taxon>
        <taxon>core chlorophytes</taxon>
        <taxon>Chlorophyceae</taxon>
        <taxon>CS clade</taxon>
        <taxon>Sphaeropleales</taxon>
        <taxon>Selenastraceae</taxon>
        <taxon>Monoraphidium</taxon>
    </lineage>
</organism>
<dbReference type="GeneID" id="25733097"/>
<sequence length="107" mass="12016">VLNNLGLPPTSSSRYDHTRWWWRAQNMVSEHAANSRGGHPWVWASQPDAEFAKAHAQYGGKLTCQNPWFLPYEFAELMWRIPDDAPPAPAPPPSGAPPRHHRGGRGL</sequence>
<evidence type="ECO:0000313" key="3">
    <source>
        <dbReference type="Proteomes" id="UP000054498"/>
    </source>
</evidence>
<accession>A0A0D2K8U3</accession>
<name>A0A0D2K8U3_9CHLO</name>
<feature type="non-terminal residue" evidence="2">
    <location>
        <position position="1"/>
    </location>
</feature>
<evidence type="ECO:0000256" key="1">
    <source>
        <dbReference type="SAM" id="MobiDB-lite"/>
    </source>
</evidence>